<gene>
    <name evidence="9" type="ORF">RRG08_059205</name>
</gene>
<dbReference type="PANTHER" id="PTHR15726:SF7">
    <property type="entry name" value="NUCLEAR FALLOUT, ISOFORM J"/>
    <property type="match status" value="1"/>
</dbReference>
<dbReference type="PANTHER" id="PTHR15726">
    <property type="entry name" value="RAB11-FAMILY INTERACTING PROTEIN"/>
    <property type="match status" value="1"/>
</dbReference>
<feature type="domain" description="FIP-RBD" evidence="8">
    <location>
        <begin position="26"/>
        <end position="88"/>
    </location>
</feature>
<dbReference type="SUPFAM" id="SSF144270">
    <property type="entry name" value="Eferin C-derminal domain-like"/>
    <property type="match status" value="1"/>
</dbReference>
<evidence type="ECO:0000313" key="10">
    <source>
        <dbReference type="Proteomes" id="UP001283361"/>
    </source>
</evidence>
<dbReference type="GO" id="GO:0055038">
    <property type="term" value="C:recycling endosome membrane"/>
    <property type="evidence" value="ECO:0007669"/>
    <property type="project" value="UniProtKB-SubCell"/>
</dbReference>
<dbReference type="InterPro" id="IPR051977">
    <property type="entry name" value="Rab11-interacting_regulator"/>
</dbReference>
<name>A0AAE0ZEC1_9GAST</name>
<keyword evidence="6" id="KW-0175">Coiled coil</keyword>
<reference evidence="9" key="1">
    <citation type="journal article" date="2023" name="G3 (Bethesda)">
        <title>A reference genome for the long-term kleptoplast-retaining sea slug Elysia crispata morphotype clarki.</title>
        <authorList>
            <person name="Eastman K.E."/>
            <person name="Pendleton A.L."/>
            <person name="Shaikh M.A."/>
            <person name="Suttiyut T."/>
            <person name="Ogas R."/>
            <person name="Tomko P."/>
            <person name="Gavelis G."/>
            <person name="Widhalm J.R."/>
            <person name="Wisecaver J.H."/>
        </authorList>
    </citation>
    <scope>NUCLEOTIDE SEQUENCE</scope>
    <source>
        <strain evidence="9">ECLA1</strain>
    </source>
</reference>
<proteinExistence type="predicted"/>
<evidence type="ECO:0000256" key="6">
    <source>
        <dbReference type="ARBA" id="ARBA00023054"/>
    </source>
</evidence>
<evidence type="ECO:0000256" key="2">
    <source>
        <dbReference type="ARBA" id="ARBA00004626"/>
    </source>
</evidence>
<dbReference type="PROSITE" id="PS51511">
    <property type="entry name" value="FIP_RBD"/>
    <property type="match status" value="1"/>
</dbReference>
<comment type="caution">
    <text evidence="9">The sequence shown here is derived from an EMBL/GenBank/DDBJ whole genome shotgun (WGS) entry which is preliminary data.</text>
</comment>
<dbReference type="GO" id="GO:0030139">
    <property type="term" value="C:endocytic vesicle"/>
    <property type="evidence" value="ECO:0007669"/>
    <property type="project" value="TreeGrafter"/>
</dbReference>
<keyword evidence="4" id="KW-0813">Transport</keyword>
<dbReference type="GO" id="GO:0032456">
    <property type="term" value="P:endocytic recycling"/>
    <property type="evidence" value="ECO:0007669"/>
    <property type="project" value="TreeGrafter"/>
</dbReference>
<evidence type="ECO:0000256" key="5">
    <source>
        <dbReference type="ARBA" id="ARBA00022753"/>
    </source>
</evidence>
<keyword evidence="5" id="KW-0967">Endosome</keyword>
<evidence type="ECO:0000256" key="4">
    <source>
        <dbReference type="ARBA" id="ARBA00022448"/>
    </source>
</evidence>
<dbReference type="Gene3D" id="1.20.5.2440">
    <property type="match status" value="1"/>
</dbReference>
<evidence type="ECO:0000256" key="7">
    <source>
        <dbReference type="ARBA" id="ARBA00023136"/>
    </source>
</evidence>
<accession>A0AAE0ZEC1</accession>
<dbReference type="GO" id="GO:0032465">
    <property type="term" value="P:regulation of cytokinesis"/>
    <property type="evidence" value="ECO:0007669"/>
    <property type="project" value="TreeGrafter"/>
</dbReference>
<dbReference type="AlphaFoldDB" id="A0AAE0ZEC1"/>
<keyword evidence="7" id="KW-0472">Membrane</keyword>
<comment type="subcellular location">
    <subcellularLocation>
        <location evidence="2">Cleavage furrow</location>
    </subcellularLocation>
    <subcellularLocation>
        <location evidence="1">Midbody</location>
    </subcellularLocation>
    <subcellularLocation>
        <location evidence="3">Recycling endosome membrane</location>
        <topology evidence="3">Peripheral membrane protein</topology>
    </subcellularLocation>
</comment>
<evidence type="ECO:0000313" key="9">
    <source>
        <dbReference type="EMBL" id="KAK3767873.1"/>
    </source>
</evidence>
<dbReference type="InterPro" id="IPR019018">
    <property type="entry name" value="Rab-bd_FIP-RBD"/>
</dbReference>
<sequence>MVIENRHLHDSNEELNAQLLNQCIGEGKSLLESSMEGQSLAQELEHLTKEELLAQLKMERDVNFRLKQYVDRIIITILEKNPSLLEITVRLQVENGELHGVAQCPKDEMLELS</sequence>
<dbReference type="GO" id="GO:0032154">
    <property type="term" value="C:cleavage furrow"/>
    <property type="evidence" value="ECO:0007669"/>
    <property type="project" value="UniProtKB-SubCell"/>
</dbReference>
<dbReference type="InterPro" id="IPR037245">
    <property type="entry name" value="FIP-RBD_C_sf"/>
</dbReference>
<evidence type="ECO:0000259" key="8">
    <source>
        <dbReference type="PROSITE" id="PS51511"/>
    </source>
</evidence>
<protein>
    <recommendedName>
        <fullName evidence="8">FIP-RBD domain-containing protein</fullName>
    </recommendedName>
</protein>
<evidence type="ECO:0000256" key="3">
    <source>
        <dbReference type="ARBA" id="ARBA00004654"/>
    </source>
</evidence>
<dbReference type="Proteomes" id="UP001283361">
    <property type="component" value="Unassembled WGS sequence"/>
</dbReference>
<dbReference type="Pfam" id="PF09457">
    <property type="entry name" value="RBD-FIP"/>
    <property type="match status" value="1"/>
</dbReference>
<keyword evidence="10" id="KW-1185">Reference proteome</keyword>
<evidence type="ECO:0000256" key="1">
    <source>
        <dbReference type="ARBA" id="ARBA00004214"/>
    </source>
</evidence>
<dbReference type="EMBL" id="JAWDGP010004098">
    <property type="protein sequence ID" value="KAK3767873.1"/>
    <property type="molecule type" value="Genomic_DNA"/>
</dbReference>
<organism evidence="9 10">
    <name type="scientific">Elysia crispata</name>
    <name type="common">lettuce slug</name>
    <dbReference type="NCBI Taxonomy" id="231223"/>
    <lineage>
        <taxon>Eukaryota</taxon>
        <taxon>Metazoa</taxon>
        <taxon>Spiralia</taxon>
        <taxon>Lophotrochozoa</taxon>
        <taxon>Mollusca</taxon>
        <taxon>Gastropoda</taxon>
        <taxon>Heterobranchia</taxon>
        <taxon>Euthyneura</taxon>
        <taxon>Panpulmonata</taxon>
        <taxon>Sacoglossa</taxon>
        <taxon>Placobranchoidea</taxon>
        <taxon>Plakobranchidae</taxon>
        <taxon>Elysia</taxon>
    </lineage>
</organism>
<dbReference type="GO" id="GO:0030496">
    <property type="term" value="C:midbody"/>
    <property type="evidence" value="ECO:0007669"/>
    <property type="project" value="UniProtKB-SubCell"/>
</dbReference>